<keyword evidence="3" id="KW-1185">Reference proteome</keyword>
<dbReference type="EMBL" id="APML01000016">
    <property type="protein sequence ID" value="ENH97741.1"/>
    <property type="molecule type" value="Genomic_DNA"/>
</dbReference>
<keyword evidence="1" id="KW-0472">Membrane</keyword>
<keyword evidence="1" id="KW-0812">Transmembrane</keyword>
<dbReference type="Proteomes" id="UP000012283">
    <property type="component" value="Unassembled WGS sequence"/>
</dbReference>
<comment type="caution">
    <text evidence="2">The sequence shown here is derived from an EMBL/GenBank/DDBJ whole genome shotgun (WGS) entry which is preliminary data.</text>
</comment>
<name>N4WXC6_9BACI</name>
<dbReference type="eggNOG" id="ENOG502ZU0D">
    <property type="taxonomic scope" value="Bacteria"/>
</dbReference>
<sequence>MLYLMTSTIDEATLAMERADNPHIPLLKMSLWAFLFGILTEWKALKNIILKGNIKINWILVPSILLAIISFIPRMYWIKWSGI</sequence>
<accession>N4WXC6</accession>
<evidence type="ECO:0000256" key="1">
    <source>
        <dbReference type="SAM" id="Phobius"/>
    </source>
</evidence>
<organism evidence="2 3">
    <name type="scientific">Gracilibacillus halophilus YIM-C55.5</name>
    <dbReference type="NCBI Taxonomy" id="1308866"/>
    <lineage>
        <taxon>Bacteria</taxon>
        <taxon>Bacillati</taxon>
        <taxon>Bacillota</taxon>
        <taxon>Bacilli</taxon>
        <taxon>Bacillales</taxon>
        <taxon>Bacillaceae</taxon>
        <taxon>Gracilibacillus</taxon>
    </lineage>
</organism>
<proteinExistence type="predicted"/>
<evidence type="ECO:0000313" key="2">
    <source>
        <dbReference type="EMBL" id="ENH97741.1"/>
    </source>
</evidence>
<protein>
    <submittedName>
        <fullName evidence="2">Uncharacterized protein</fullName>
    </submittedName>
</protein>
<reference evidence="2 3" key="1">
    <citation type="submission" date="2013-03" db="EMBL/GenBank/DDBJ databases">
        <title>Draft genome sequence of Gracibacillus halophilus YIM-C55.5, a moderately halophilic and thermophilic organism from the Xiaochaidamu salt lake.</title>
        <authorList>
            <person name="Sugumar T."/>
            <person name="Polireddy D.R."/>
            <person name="Antony A."/>
            <person name="Madhava Y.R."/>
            <person name="Sivakumar N."/>
        </authorList>
    </citation>
    <scope>NUCLEOTIDE SEQUENCE [LARGE SCALE GENOMIC DNA]</scope>
    <source>
        <strain evidence="2 3">YIM-C55.5</strain>
    </source>
</reference>
<dbReference type="AlphaFoldDB" id="N4WXC6"/>
<feature type="transmembrane region" description="Helical" evidence="1">
    <location>
        <begin position="56"/>
        <end position="77"/>
    </location>
</feature>
<gene>
    <name evidence="2" type="ORF">J416_04236</name>
</gene>
<dbReference type="PATRIC" id="fig|1308866.3.peg.859"/>
<evidence type="ECO:0000313" key="3">
    <source>
        <dbReference type="Proteomes" id="UP000012283"/>
    </source>
</evidence>
<keyword evidence="1" id="KW-1133">Transmembrane helix</keyword>